<dbReference type="GeneID" id="107954601"/>
<evidence type="ECO:0000313" key="2">
    <source>
        <dbReference type="RefSeq" id="XP_040952841.1"/>
    </source>
</evidence>
<dbReference type="RefSeq" id="XP_040952841.1">
    <property type="nucleotide sequence ID" value="XM_041096907.1"/>
</dbReference>
<dbReference type="RefSeq" id="XP_040952843.1">
    <property type="nucleotide sequence ID" value="XM_041096909.1"/>
</dbReference>
<proteinExistence type="predicted"/>
<organism evidence="1 2">
    <name type="scientific">Gossypium hirsutum</name>
    <name type="common">Upland cotton</name>
    <name type="synonym">Gossypium mexicanum</name>
    <dbReference type="NCBI Taxonomy" id="3635"/>
    <lineage>
        <taxon>Eukaryota</taxon>
        <taxon>Viridiplantae</taxon>
        <taxon>Streptophyta</taxon>
        <taxon>Embryophyta</taxon>
        <taxon>Tracheophyta</taxon>
        <taxon>Spermatophyta</taxon>
        <taxon>Magnoliopsida</taxon>
        <taxon>eudicotyledons</taxon>
        <taxon>Gunneridae</taxon>
        <taxon>Pentapetalae</taxon>
        <taxon>rosids</taxon>
        <taxon>malvids</taxon>
        <taxon>Malvales</taxon>
        <taxon>Malvaceae</taxon>
        <taxon>Malvoideae</taxon>
        <taxon>Gossypium</taxon>
    </lineage>
</organism>
<accession>A0ABM3ADD0</accession>
<sequence length="184" mass="20879">MLPNQPILLTPFGDGDSEDTIRCTLIHQVINQLPIPGNQRSFQILMQSPFPTRHNIPSLTTSRTLQRLFQVNEGSGLSFGPCFTLLIHASVLPKIHRLLFLPSTFLLHSPHLSVLPFYLHRFTLLPFCLTSLWRLNWTSNTDQKAASFSRFPFLSIGETVFCPLEPPKGYILWLQYSSSLRGSS</sequence>
<protein>
    <submittedName>
        <fullName evidence="2 3">Uncharacterized protein isoform X1</fullName>
    </submittedName>
</protein>
<evidence type="ECO:0000313" key="3">
    <source>
        <dbReference type="RefSeq" id="XP_040952842.1"/>
    </source>
</evidence>
<evidence type="ECO:0000313" key="4">
    <source>
        <dbReference type="RefSeq" id="XP_040952843.1"/>
    </source>
</evidence>
<evidence type="ECO:0000313" key="1">
    <source>
        <dbReference type="Proteomes" id="UP000818029"/>
    </source>
</evidence>
<reference evidence="1" key="1">
    <citation type="journal article" date="2020" name="Nat. Genet.">
        <title>Genomic diversifications of five Gossypium allopolyploid species and their impact on cotton improvement.</title>
        <authorList>
            <person name="Chen Z.J."/>
            <person name="Sreedasyam A."/>
            <person name="Ando A."/>
            <person name="Song Q."/>
            <person name="De Santiago L.M."/>
            <person name="Hulse-Kemp A.M."/>
            <person name="Ding M."/>
            <person name="Ye W."/>
            <person name="Kirkbride R.C."/>
            <person name="Jenkins J."/>
            <person name="Plott C."/>
            <person name="Lovell J."/>
            <person name="Lin Y.M."/>
            <person name="Vaughn R."/>
            <person name="Liu B."/>
            <person name="Simpson S."/>
            <person name="Scheffler B.E."/>
            <person name="Wen L."/>
            <person name="Saski C.A."/>
            <person name="Grover C.E."/>
            <person name="Hu G."/>
            <person name="Conover J.L."/>
            <person name="Carlson J.W."/>
            <person name="Shu S."/>
            <person name="Boston L.B."/>
            <person name="Williams M."/>
            <person name="Peterson D.G."/>
            <person name="McGee K."/>
            <person name="Jones D.C."/>
            <person name="Wendel J.F."/>
            <person name="Stelly D.M."/>
            <person name="Grimwood J."/>
            <person name="Schmutz J."/>
        </authorList>
    </citation>
    <scope>NUCLEOTIDE SEQUENCE [LARGE SCALE GENOMIC DNA]</scope>
    <source>
        <strain evidence="1">cv. TM-1</strain>
    </source>
</reference>
<dbReference type="RefSeq" id="XP_040952842.1">
    <property type="nucleotide sequence ID" value="XM_041096908.1"/>
</dbReference>
<dbReference type="Proteomes" id="UP000818029">
    <property type="component" value="Chromosome D07"/>
</dbReference>
<reference evidence="2 3" key="2">
    <citation type="submission" date="2025-05" db="UniProtKB">
        <authorList>
            <consortium name="RefSeq"/>
        </authorList>
    </citation>
    <scope>IDENTIFICATION</scope>
</reference>
<gene>
    <name evidence="2 3 4" type="primary">LOC107954601</name>
</gene>
<name>A0ABM3ADD0_GOSHI</name>
<keyword evidence="1" id="KW-1185">Reference proteome</keyword>